<evidence type="ECO:0000313" key="10">
    <source>
        <dbReference type="EMBL" id="TCO04939.1"/>
    </source>
</evidence>
<dbReference type="InterPro" id="IPR042199">
    <property type="entry name" value="AsparK_Bifunc_asparK/hSer_DH"/>
</dbReference>
<dbReference type="Gene3D" id="3.40.1160.10">
    <property type="entry name" value="Acetylglutamate kinase-like"/>
    <property type="match status" value="1"/>
</dbReference>
<evidence type="ECO:0000259" key="9">
    <source>
        <dbReference type="Pfam" id="PF00696"/>
    </source>
</evidence>
<comment type="caution">
    <text evidence="10">The sequence shown here is derived from an EMBL/GenBank/DDBJ whole genome shotgun (WGS) entry which is preliminary data.</text>
</comment>
<feature type="domain" description="Aspartate/glutamate/uridylate kinase" evidence="9">
    <location>
        <begin position="2"/>
        <end position="276"/>
    </location>
</feature>
<evidence type="ECO:0000256" key="7">
    <source>
        <dbReference type="RuleBase" id="RU003448"/>
    </source>
</evidence>
<dbReference type="NCBIfam" id="TIGR00657">
    <property type="entry name" value="asp_kinases"/>
    <property type="match status" value="1"/>
</dbReference>
<name>A0A4R2GCD5_9BACT</name>
<comment type="catalytic activity">
    <reaction evidence="7">
        <text>L-aspartate + ATP = 4-phospho-L-aspartate + ADP</text>
        <dbReference type="Rhea" id="RHEA:23776"/>
        <dbReference type="ChEBI" id="CHEBI:29991"/>
        <dbReference type="ChEBI" id="CHEBI:30616"/>
        <dbReference type="ChEBI" id="CHEBI:57535"/>
        <dbReference type="ChEBI" id="CHEBI:456216"/>
        <dbReference type="EC" id="2.7.2.4"/>
    </reaction>
</comment>
<dbReference type="UniPathway" id="UPA00034">
    <property type="reaction ID" value="UER00015"/>
</dbReference>
<keyword evidence="4" id="KW-0547">Nucleotide-binding</keyword>
<dbReference type="InterPro" id="IPR036393">
    <property type="entry name" value="AceGlu_kinase-like_sf"/>
</dbReference>
<dbReference type="Proteomes" id="UP000295221">
    <property type="component" value="Unassembled WGS sequence"/>
</dbReference>
<dbReference type="GO" id="GO:0004072">
    <property type="term" value="F:aspartate kinase activity"/>
    <property type="evidence" value="ECO:0007669"/>
    <property type="project" value="UniProtKB-EC"/>
</dbReference>
<dbReference type="PANTHER" id="PTHR21499:SF59">
    <property type="entry name" value="ASPARTOKINASE"/>
    <property type="match status" value="1"/>
</dbReference>
<comment type="pathway">
    <text evidence="1 8">Amino-acid biosynthesis; L-lysine biosynthesis via DAP pathway; (S)-tetrahydrodipicolinate from L-aspartate: step 1/4.</text>
</comment>
<proteinExistence type="inferred from homology"/>
<keyword evidence="5 7" id="KW-0418">Kinase</keyword>
<dbReference type="EMBL" id="SLWK01000017">
    <property type="protein sequence ID" value="TCO04939.1"/>
    <property type="molecule type" value="Genomic_DNA"/>
</dbReference>
<dbReference type="GO" id="GO:0009088">
    <property type="term" value="P:threonine biosynthetic process"/>
    <property type="evidence" value="ECO:0007669"/>
    <property type="project" value="UniProtKB-UniPathway"/>
</dbReference>
<organism evidence="10 11">
    <name type="scientific">Natronoflexus pectinivorans</name>
    <dbReference type="NCBI Taxonomy" id="682526"/>
    <lineage>
        <taxon>Bacteria</taxon>
        <taxon>Pseudomonadati</taxon>
        <taxon>Bacteroidota</taxon>
        <taxon>Bacteroidia</taxon>
        <taxon>Marinilabiliales</taxon>
        <taxon>Marinilabiliaceae</taxon>
        <taxon>Natronoflexus</taxon>
    </lineage>
</organism>
<dbReference type="InterPro" id="IPR001341">
    <property type="entry name" value="Asp_kinase"/>
</dbReference>
<evidence type="ECO:0000256" key="6">
    <source>
        <dbReference type="ARBA" id="ARBA00022840"/>
    </source>
</evidence>
<comment type="pathway">
    <text evidence="8">Amino-acid biosynthesis; L-methionine biosynthesis via de novo pathway; L-homoserine from L-aspartate: step 1/3.</text>
</comment>
<evidence type="ECO:0000256" key="3">
    <source>
        <dbReference type="ARBA" id="ARBA00022679"/>
    </source>
</evidence>
<dbReference type="GO" id="GO:0009089">
    <property type="term" value="P:lysine biosynthetic process via diaminopimelate"/>
    <property type="evidence" value="ECO:0007669"/>
    <property type="project" value="UniProtKB-UniPathway"/>
</dbReference>
<evidence type="ECO:0000256" key="2">
    <source>
        <dbReference type="ARBA" id="ARBA00010122"/>
    </source>
</evidence>
<reference evidence="10 11" key="1">
    <citation type="submission" date="2019-03" db="EMBL/GenBank/DDBJ databases">
        <title>Genomic Encyclopedia of Type Strains, Phase IV (KMG-IV): sequencing the most valuable type-strain genomes for metagenomic binning, comparative biology and taxonomic classification.</title>
        <authorList>
            <person name="Goeker M."/>
        </authorList>
    </citation>
    <scope>NUCLEOTIDE SEQUENCE [LARGE SCALE GENOMIC DNA]</scope>
    <source>
        <strain evidence="10 11">DSM 24179</strain>
    </source>
</reference>
<dbReference type="OrthoDB" id="9799110at2"/>
<dbReference type="Gene3D" id="1.20.120.1320">
    <property type="entry name" value="Aspartokinase, catalytic domain"/>
    <property type="match status" value="1"/>
</dbReference>
<dbReference type="UniPathway" id="UPA00050">
    <property type="reaction ID" value="UER00461"/>
</dbReference>
<evidence type="ECO:0000256" key="1">
    <source>
        <dbReference type="ARBA" id="ARBA00004766"/>
    </source>
</evidence>
<dbReference type="UniPathway" id="UPA00051">
    <property type="reaction ID" value="UER00462"/>
</dbReference>
<keyword evidence="11" id="KW-1185">Reference proteome</keyword>
<gene>
    <name evidence="10" type="ORF">EV194_1174</name>
</gene>
<dbReference type="GO" id="GO:0005829">
    <property type="term" value="C:cytosol"/>
    <property type="evidence" value="ECO:0007669"/>
    <property type="project" value="TreeGrafter"/>
</dbReference>
<evidence type="ECO:0000256" key="8">
    <source>
        <dbReference type="RuleBase" id="RU004249"/>
    </source>
</evidence>
<dbReference type="SUPFAM" id="SSF53633">
    <property type="entry name" value="Carbamate kinase-like"/>
    <property type="match status" value="1"/>
</dbReference>
<comment type="similarity">
    <text evidence="2 7">Belongs to the aspartokinase family.</text>
</comment>
<dbReference type="InterPro" id="IPR001048">
    <property type="entry name" value="Asp/Glu/Uridylate_kinase"/>
</dbReference>
<dbReference type="PANTHER" id="PTHR21499">
    <property type="entry name" value="ASPARTATE KINASE"/>
    <property type="match status" value="1"/>
</dbReference>
<dbReference type="EC" id="2.7.2.4" evidence="7"/>
<keyword evidence="3 7" id="KW-0808">Transferase</keyword>
<dbReference type="AlphaFoldDB" id="A0A4R2GCD5"/>
<dbReference type="Pfam" id="PF00696">
    <property type="entry name" value="AA_kinase"/>
    <property type="match status" value="1"/>
</dbReference>
<evidence type="ECO:0000313" key="11">
    <source>
        <dbReference type="Proteomes" id="UP000295221"/>
    </source>
</evidence>
<dbReference type="GO" id="GO:0005524">
    <property type="term" value="F:ATP binding"/>
    <property type="evidence" value="ECO:0007669"/>
    <property type="project" value="UniProtKB-KW"/>
</dbReference>
<protein>
    <recommendedName>
        <fullName evidence="7">Aspartokinase</fullName>
        <ecNumber evidence="7">2.7.2.4</ecNumber>
    </recommendedName>
</protein>
<accession>A0A4R2GCD5</accession>
<sequence>MRVYKFGGASVKDAGGVRNVTSIVKGAETPLVVVISAMGKMTNAFEELVSAYFRKKKEVMDECLKFVHDYHAQIIHDLFGKDNASKRYNEQMHQLETRLKQSPSMHFDFEYDQIVSFGELLSTSIVADFWEQGGVKSSWTDVRTILKTDDLYRDSNVDWPLTNQLMMQTFNFADAEVYLTQGFLGGTISNLTTTLGREGSDYTAAIIGHVMNASDVTIWKDVPGVLNADPRWYHGAVKIEELSYMEAIELSYYGAQVIHPKTLKPLQNKNIPLKVRSFVDKEEKGTIILERTGISEQVPVFILKTNQIFVTISPLDFSFIMEDKLIEIISIFKKFRVKMNLMQNSALNFSASFDRIREMDELLSELKNNFSVRYNENVQLITIRQYTTAAIEEMTSGKEILDSQITRKVARFVIRG</sequence>
<dbReference type="GO" id="GO:0009090">
    <property type="term" value="P:homoserine biosynthetic process"/>
    <property type="evidence" value="ECO:0007669"/>
    <property type="project" value="TreeGrafter"/>
</dbReference>
<keyword evidence="8" id="KW-0028">Amino-acid biosynthesis</keyword>
<evidence type="ECO:0000256" key="4">
    <source>
        <dbReference type="ARBA" id="ARBA00022741"/>
    </source>
</evidence>
<keyword evidence="6" id="KW-0067">ATP-binding</keyword>
<comment type="pathway">
    <text evidence="8">Amino-acid biosynthesis; L-threonine biosynthesis; L-threonine from L-aspartate: step 1/5.</text>
</comment>
<evidence type="ECO:0000256" key="5">
    <source>
        <dbReference type="ARBA" id="ARBA00022777"/>
    </source>
</evidence>
<dbReference type="RefSeq" id="WP_132435143.1">
    <property type="nucleotide sequence ID" value="NZ_SLWK01000017.1"/>
</dbReference>